<proteinExistence type="predicted"/>
<dbReference type="Proteomes" id="UP000814033">
    <property type="component" value="Unassembled WGS sequence"/>
</dbReference>
<accession>A0ACB8S7M4</accession>
<protein>
    <submittedName>
        <fullName evidence="1">Uncharacterized protein</fullName>
    </submittedName>
</protein>
<evidence type="ECO:0000313" key="2">
    <source>
        <dbReference type="Proteomes" id="UP000814033"/>
    </source>
</evidence>
<name>A0ACB8S7M4_9AGAM</name>
<gene>
    <name evidence="1" type="ORF">FA95DRAFT_61902</name>
</gene>
<sequence>MDSTPKPVIHRAPLDGQPPVSDLDDLPRSSSSGSSPGMSQGKGSLDGRTLAEQITQRLVSDTLLVPTTHGRISSSSDSPSSRLSTTTSEPPPQQPTFVNPFPLAVPAYDTHDGSRAPANGLPVRSSAAAFALQSSTSSARPTDQRARTLAPPDSEVLPQRPRSKTAPQPLPSAPREGSGILSTLTGITEERRDASTSLGPVPPPLPAKDYLVPPALQPGSSSSRPNAPHLASLPSFSPRFSFSGAPARLSPAIITRQPQHPIYTLPPITPVPSTPSNSLTRPRSQSLRSMPALPREGTEDLDFADHDNAMLDDLEEEEDDASMLDAGDGDGDDYAVPSGREPSDDESIASRRPFLTLPTRKPSGLPVMKTSPLDVSFLDHLKVSAEDRTTPQGRRGSDYFTSKQLEANTPRTPTAPHTVHVPSRAPERILPSLPPSTPQPQTPWLPQSPRTVPMPSDPEANLLASPSLSRRPSMYHQVSRSMIDIGEMLKKEQKKEQQQQLRTPEPAHRTPKVKGKAPAAPSSQDLPAGADAASADEEPTTAIGPSLRRQHSMPTFNEHTVPPPYPAFGKFGPHIVPRDEEGREGLPKYSNEIYLRAIMPRKMEFSAPGVQSRDRKWRRMLCVLEGTAFRVYKCPAAAAGVGVLGNLWEKTVGVGDIAEPAPPPGSASAKAKRDRDREREQRPVKDENAPSSISDSPVPMAAPTPSSSHRMSSASAPSPVAASAPPTSGSSFVRLVRRAGRSSSTASAGSATSSPTRSRFISIDVPRPSDSAGSSGRRRSFSALRSASSGPTSAASASSPRSSPPQLRKHPLWLEDPGVPPPDEGDLVHTYSLQNAESGLGSDYHKRRNVIRLRMEGEQFLLQAADIAAVVDWIEVRGVVRGAMSGG</sequence>
<keyword evidence="2" id="KW-1185">Reference proteome</keyword>
<evidence type="ECO:0000313" key="1">
    <source>
        <dbReference type="EMBL" id="KAI0052158.1"/>
    </source>
</evidence>
<dbReference type="EMBL" id="MU275847">
    <property type="protein sequence ID" value="KAI0052158.1"/>
    <property type="molecule type" value="Genomic_DNA"/>
</dbReference>
<reference evidence="1" key="2">
    <citation type="journal article" date="2022" name="New Phytol.">
        <title>Evolutionary transition to the ectomycorrhizal habit in the genomes of a hyperdiverse lineage of mushroom-forming fungi.</title>
        <authorList>
            <person name="Looney B."/>
            <person name="Miyauchi S."/>
            <person name="Morin E."/>
            <person name="Drula E."/>
            <person name="Courty P.E."/>
            <person name="Kohler A."/>
            <person name="Kuo A."/>
            <person name="LaButti K."/>
            <person name="Pangilinan J."/>
            <person name="Lipzen A."/>
            <person name="Riley R."/>
            <person name="Andreopoulos W."/>
            <person name="He G."/>
            <person name="Johnson J."/>
            <person name="Nolan M."/>
            <person name="Tritt A."/>
            <person name="Barry K.W."/>
            <person name="Grigoriev I.V."/>
            <person name="Nagy L.G."/>
            <person name="Hibbett D."/>
            <person name="Henrissat B."/>
            <person name="Matheny P.B."/>
            <person name="Labbe J."/>
            <person name="Martin F.M."/>
        </authorList>
    </citation>
    <scope>NUCLEOTIDE SEQUENCE</scope>
    <source>
        <strain evidence="1">FP105234-sp</strain>
    </source>
</reference>
<reference evidence="1" key="1">
    <citation type="submission" date="2021-02" db="EMBL/GenBank/DDBJ databases">
        <authorList>
            <consortium name="DOE Joint Genome Institute"/>
            <person name="Ahrendt S."/>
            <person name="Looney B.P."/>
            <person name="Miyauchi S."/>
            <person name="Morin E."/>
            <person name="Drula E."/>
            <person name="Courty P.E."/>
            <person name="Chicoki N."/>
            <person name="Fauchery L."/>
            <person name="Kohler A."/>
            <person name="Kuo A."/>
            <person name="Labutti K."/>
            <person name="Pangilinan J."/>
            <person name="Lipzen A."/>
            <person name="Riley R."/>
            <person name="Andreopoulos W."/>
            <person name="He G."/>
            <person name="Johnson J."/>
            <person name="Barry K.W."/>
            <person name="Grigoriev I.V."/>
            <person name="Nagy L."/>
            <person name="Hibbett D."/>
            <person name="Henrissat B."/>
            <person name="Matheny P.B."/>
            <person name="Labbe J."/>
            <person name="Martin F."/>
        </authorList>
    </citation>
    <scope>NUCLEOTIDE SEQUENCE</scope>
    <source>
        <strain evidence="1">FP105234-sp</strain>
    </source>
</reference>
<comment type="caution">
    <text evidence="1">The sequence shown here is derived from an EMBL/GenBank/DDBJ whole genome shotgun (WGS) entry which is preliminary data.</text>
</comment>
<organism evidence="1 2">
    <name type="scientific">Auriscalpium vulgare</name>
    <dbReference type="NCBI Taxonomy" id="40419"/>
    <lineage>
        <taxon>Eukaryota</taxon>
        <taxon>Fungi</taxon>
        <taxon>Dikarya</taxon>
        <taxon>Basidiomycota</taxon>
        <taxon>Agaricomycotina</taxon>
        <taxon>Agaricomycetes</taxon>
        <taxon>Russulales</taxon>
        <taxon>Auriscalpiaceae</taxon>
        <taxon>Auriscalpium</taxon>
    </lineage>
</organism>